<keyword evidence="3" id="KW-1185">Reference proteome</keyword>
<dbReference type="EMBL" id="JBHUJB010000033">
    <property type="protein sequence ID" value="MFD2158735.1"/>
    <property type="molecule type" value="Genomic_DNA"/>
</dbReference>
<comment type="caution">
    <text evidence="2">The sequence shown here is derived from an EMBL/GenBank/DDBJ whole genome shotgun (WGS) entry which is preliminary data.</text>
</comment>
<feature type="transmembrane region" description="Helical" evidence="1">
    <location>
        <begin position="28"/>
        <end position="51"/>
    </location>
</feature>
<gene>
    <name evidence="2" type="ORF">ACFSW8_07495</name>
</gene>
<keyword evidence="1" id="KW-0812">Transmembrane</keyword>
<dbReference type="InterPro" id="IPR025489">
    <property type="entry name" value="DUF4381"/>
</dbReference>
<evidence type="ECO:0000256" key="1">
    <source>
        <dbReference type="SAM" id="Phobius"/>
    </source>
</evidence>
<protein>
    <submittedName>
        <fullName evidence="2">DUF4381 domain-containing protein</fullName>
    </submittedName>
</protein>
<dbReference type="Pfam" id="PF14316">
    <property type="entry name" value="DUF4381"/>
    <property type="match status" value="1"/>
</dbReference>
<proteinExistence type="predicted"/>
<accession>A0ABW4ZA10</accession>
<evidence type="ECO:0000313" key="3">
    <source>
        <dbReference type="Proteomes" id="UP001597389"/>
    </source>
</evidence>
<name>A0ABW4ZA10_9BACT</name>
<keyword evidence="1" id="KW-0472">Membrane</keyword>
<evidence type="ECO:0000313" key="2">
    <source>
        <dbReference type="EMBL" id="MFD2158735.1"/>
    </source>
</evidence>
<sequence length="140" mass="15640">MEWMMATANDLSELRDISMPEVPGILPLAPGAIVLLAIAAWILLCVGWAVYLSYRAKAYRRAGVDLLGEAVTVRDVSVVLKRVAMVSYGRERVASLYGEEWVDFLREGGAEMPEIARCEDSDAEARLRGEAEKWIKKHRC</sequence>
<reference evidence="3" key="1">
    <citation type="journal article" date="2019" name="Int. J. Syst. Evol. Microbiol.">
        <title>The Global Catalogue of Microorganisms (GCM) 10K type strain sequencing project: providing services to taxonomists for standard genome sequencing and annotation.</title>
        <authorList>
            <consortium name="The Broad Institute Genomics Platform"/>
            <consortium name="The Broad Institute Genome Sequencing Center for Infectious Disease"/>
            <person name="Wu L."/>
            <person name="Ma J."/>
        </authorList>
    </citation>
    <scope>NUCLEOTIDE SEQUENCE [LARGE SCALE GENOMIC DNA]</scope>
    <source>
        <strain evidence="3">CCUG 57942</strain>
    </source>
</reference>
<organism evidence="2 3">
    <name type="scientific">Rubritalea tangerina</name>
    <dbReference type="NCBI Taxonomy" id="430798"/>
    <lineage>
        <taxon>Bacteria</taxon>
        <taxon>Pseudomonadati</taxon>
        <taxon>Verrucomicrobiota</taxon>
        <taxon>Verrucomicrobiia</taxon>
        <taxon>Verrucomicrobiales</taxon>
        <taxon>Rubritaleaceae</taxon>
        <taxon>Rubritalea</taxon>
    </lineage>
</organism>
<keyword evidence="1" id="KW-1133">Transmembrane helix</keyword>
<dbReference type="RefSeq" id="WP_377088142.1">
    <property type="nucleotide sequence ID" value="NZ_JBHSJL010000014.1"/>
</dbReference>
<dbReference type="Proteomes" id="UP001597389">
    <property type="component" value="Unassembled WGS sequence"/>
</dbReference>